<dbReference type="PANTHER" id="PTHR12121:SF34">
    <property type="entry name" value="PROTEIN ANGEL"/>
    <property type="match status" value="1"/>
</dbReference>
<keyword evidence="3" id="KW-1185">Reference proteome</keyword>
<dbReference type="OrthoDB" id="10253982at2759"/>
<dbReference type="Gene3D" id="3.60.10.10">
    <property type="entry name" value="Endonuclease/exonuclease/phosphatase"/>
    <property type="match status" value="1"/>
</dbReference>
<evidence type="ECO:0000259" key="1">
    <source>
        <dbReference type="Pfam" id="PF03372"/>
    </source>
</evidence>
<dbReference type="SUPFAM" id="SSF56219">
    <property type="entry name" value="DNase I-like"/>
    <property type="match status" value="1"/>
</dbReference>
<feature type="domain" description="Endonuclease/exonuclease/phosphatase" evidence="1">
    <location>
        <begin position="47"/>
        <end position="335"/>
    </location>
</feature>
<reference evidence="2 3" key="1">
    <citation type="journal article" date="2015" name="Nat. Commun.">
        <title>Outbred genome sequencing and CRISPR/Cas9 gene editing in butterflies.</title>
        <authorList>
            <person name="Li X."/>
            <person name="Fan D."/>
            <person name="Zhang W."/>
            <person name="Liu G."/>
            <person name="Zhang L."/>
            <person name="Zhao L."/>
            <person name="Fang X."/>
            <person name="Chen L."/>
            <person name="Dong Y."/>
            <person name="Chen Y."/>
            <person name="Ding Y."/>
            <person name="Zhao R."/>
            <person name="Feng M."/>
            <person name="Zhu Y."/>
            <person name="Feng Y."/>
            <person name="Jiang X."/>
            <person name="Zhu D."/>
            <person name="Xiang H."/>
            <person name="Feng X."/>
            <person name="Li S."/>
            <person name="Wang J."/>
            <person name="Zhang G."/>
            <person name="Kronforst M.R."/>
            <person name="Wang W."/>
        </authorList>
    </citation>
    <scope>NUCLEOTIDE SEQUENCE [LARGE SCALE GENOMIC DNA]</scope>
    <source>
        <strain evidence="2">Ya'a_city_454_Pm</strain>
        <tissue evidence="2">Whole body</tissue>
    </source>
</reference>
<dbReference type="Proteomes" id="UP000053240">
    <property type="component" value="Unassembled WGS sequence"/>
</dbReference>
<dbReference type="PANTHER" id="PTHR12121">
    <property type="entry name" value="CARBON CATABOLITE REPRESSOR PROTEIN 4"/>
    <property type="match status" value="1"/>
</dbReference>
<proteinExistence type="predicted"/>
<dbReference type="InterPro" id="IPR036691">
    <property type="entry name" value="Endo/exonu/phosph_ase_sf"/>
</dbReference>
<dbReference type="GO" id="GO:0000175">
    <property type="term" value="F:3'-5'-RNA exonuclease activity"/>
    <property type="evidence" value="ECO:0007669"/>
    <property type="project" value="TreeGrafter"/>
</dbReference>
<name>A0A194QKP4_PAPMA</name>
<dbReference type="FunCoup" id="A0A194QKP4">
    <property type="interactions" value="30"/>
</dbReference>
<accession>A0A194QKP4</accession>
<gene>
    <name evidence="2" type="ORF">RR48_14575</name>
</gene>
<organism evidence="2 3">
    <name type="scientific">Papilio machaon</name>
    <name type="common">Old World swallowtail butterfly</name>
    <dbReference type="NCBI Taxonomy" id="76193"/>
    <lineage>
        <taxon>Eukaryota</taxon>
        <taxon>Metazoa</taxon>
        <taxon>Ecdysozoa</taxon>
        <taxon>Arthropoda</taxon>
        <taxon>Hexapoda</taxon>
        <taxon>Insecta</taxon>
        <taxon>Pterygota</taxon>
        <taxon>Neoptera</taxon>
        <taxon>Endopterygota</taxon>
        <taxon>Lepidoptera</taxon>
        <taxon>Glossata</taxon>
        <taxon>Ditrysia</taxon>
        <taxon>Papilionoidea</taxon>
        <taxon>Papilionidae</taxon>
        <taxon>Papilioninae</taxon>
        <taxon>Papilio</taxon>
    </lineage>
</organism>
<dbReference type="Pfam" id="PF03372">
    <property type="entry name" value="Exo_endo_phos"/>
    <property type="match status" value="1"/>
</dbReference>
<evidence type="ECO:0000313" key="2">
    <source>
        <dbReference type="EMBL" id="KPJ06133.1"/>
    </source>
</evidence>
<dbReference type="EMBL" id="KQ461198">
    <property type="protein sequence ID" value="KPJ06133.1"/>
    <property type="molecule type" value="Genomic_DNA"/>
</dbReference>
<dbReference type="InterPro" id="IPR050410">
    <property type="entry name" value="CCR4/nocturin_mRNA_transcr"/>
</dbReference>
<dbReference type="AlphaFoldDB" id="A0A194QKP4"/>
<dbReference type="InParanoid" id="A0A194QKP4"/>
<protein>
    <submittedName>
        <fullName evidence="2">Protein angel</fullName>
    </submittedName>
</protein>
<dbReference type="KEGG" id="pmac:106720284"/>
<evidence type="ECO:0000313" key="3">
    <source>
        <dbReference type="Proteomes" id="UP000053240"/>
    </source>
</evidence>
<dbReference type="InterPro" id="IPR005135">
    <property type="entry name" value="Endo/exonuclease/phosphatase"/>
</dbReference>
<sequence>MEDLRALEQVPLQETKKGKKRRFRRWERIGKWDIHDIDERFTFKIVSYNVLAQHLIESQIFLYQNCSPQNLVWDIRSKRIFDEIVSLDPDILCLQEVEESHIESFYSQFEDIGYTGVYKRRTGNEDDGCAIYFKNSVFHMEDHILVEFCQESYGILSRHEVGLAVRLVPRDARTPAMPLIVATTRLYHFLRNDDVRLAQSQLFLAHLERFANNGCHLGYHPIILCGDMSASHNSSVIKFLTRGRIFVSKTKIKGSEIQNINPEHPPELDGPANPWDQSLPFFSELEHPLRFHSVYAHHKKKGNREVTTFFRSSWNNFDYIFFNRDSRLRLLARYRLPTETECRQRYRPHSVPNCKLPSSHFSLAAIFEYDPSTQTKSAY</sequence>